<dbReference type="InterPro" id="IPR001137">
    <property type="entry name" value="Glyco_hydro_11"/>
</dbReference>
<keyword evidence="9 11" id="KW-0326">Glycosidase</keyword>
<dbReference type="GO" id="GO:0031176">
    <property type="term" value="F:endo-1,4-beta-xylanase activity"/>
    <property type="evidence" value="ECO:0007669"/>
    <property type="project" value="UniProtKB-UniRule"/>
</dbReference>
<feature type="domain" description="CBM1" evidence="14">
    <location>
        <begin position="241"/>
        <end position="277"/>
    </location>
</feature>
<dbReference type="PRINTS" id="PR00911">
    <property type="entry name" value="GLHYDRLASE11"/>
</dbReference>
<gene>
    <name evidence="16" type="ORF">FB45DRAFT_753174</name>
</gene>
<keyword evidence="6 13" id="KW-0732">Signal</keyword>
<feature type="active site" description="Proton donor" evidence="11">
    <location>
        <position position="205"/>
    </location>
</feature>
<dbReference type="Pfam" id="PF00734">
    <property type="entry name" value="CBM_1"/>
    <property type="match status" value="1"/>
</dbReference>
<evidence type="ECO:0000256" key="10">
    <source>
        <dbReference type="ARBA" id="ARBA00023326"/>
    </source>
</evidence>
<keyword evidence="5 11" id="KW-0858">Xylan degradation</keyword>
<proteinExistence type="inferred from homology"/>
<dbReference type="EC" id="3.2.1.8" evidence="4 11"/>
<evidence type="ECO:0000256" key="13">
    <source>
        <dbReference type="SAM" id="SignalP"/>
    </source>
</evidence>
<keyword evidence="17" id="KW-1185">Reference proteome</keyword>
<dbReference type="Gene3D" id="2.60.120.180">
    <property type="match status" value="1"/>
</dbReference>
<dbReference type="GO" id="GO:0045493">
    <property type="term" value="P:xylan catabolic process"/>
    <property type="evidence" value="ECO:0007669"/>
    <property type="project" value="UniProtKB-UniRule"/>
</dbReference>
<evidence type="ECO:0000256" key="12">
    <source>
        <dbReference type="RuleBase" id="RU362015"/>
    </source>
</evidence>
<evidence type="ECO:0000259" key="14">
    <source>
        <dbReference type="PROSITE" id="PS51164"/>
    </source>
</evidence>
<dbReference type="PANTHER" id="PTHR46828">
    <property type="entry name" value="ENDO-1,4-BETA-XYLANASE A-RELATED"/>
    <property type="match status" value="1"/>
</dbReference>
<keyword evidence="8 11" id="KW-0119">Carbohydrate metabolism</keyword>
<sequence length="283" mass="30474">MLFALFSLLAAPAVHGLTAPRGLELTRALTPSSCSGDLFNYYYMFSAEDGNAVNFTYDAEYVTAQWTNNTGYFIAGLGWNPGSAQTINFQTYIPEGSSYVSIYGWTTDPLVEYRILEENLSNEDPSIGLTWQGNLTSDGGVYDIYETQRIDAPSILGPTTNFTQYWSIRQGNRNYGDVTTGNHFAAWAAAGMPLGTFEYQIVAVEGTAATSSTDGSLQLRGSVVIPFSPSVTPTPTPTQVPGATLWGQCSGIGFTGPTCCPSNTTCTLLNVYFSECIADIVTC</sequence>
<dbReference type="InterPro" id="IPR035971">
    <property type="entry name" value="CBD_sf"/>
</dbReference>
<comment type="catalytic activity">
    <reaction evidence="1 11 12">
        <text>Endohydrolysis of (1-&gt;4)-beta-D-xylosidic linkages in xylans.</text>
        <dbReference type="EC" id="3.2.1.8"/>
    </reaction>
</comment>
<evidence type="ECO:0000256" key="9">
    <source>
        <dbReference type="ARBA" id="ARBA00023295"/>
    </source>
</evidence>
<evidence type="ECO:0000256" key="1">
    <source>
        <dbReference type="ARBA" id="ARBA00000681"/>
    </source>
</evidence>
<dbReference type="PROSITE" id="PS51164">
    <property type="entry name" value="CBM1_2"/>
    <property type="match status" value="1"/>
</dbReference>
<dbReference type="InterPro" id="IPR013320">
    <property type="entry name" value="ConA-like_dom_sf"/>
</dbReference>
<evidence type="ECO:0000256" key="3">
    <source>
        <dbReference type="ARBA" id="ARBA00007792"/>
    </source>
</evidence>
<dbReference type="Proteomes" id="UP001221142">
    <property type="component" value="Unassembled WGS sequence"/>
</dbReference>
<dbReference type="InterPro" id="IPR033123">
    <property type="entry name" value="GH11_dom"/>
</dbReference>
<evidence type="ECO:0000256" key="4">
    <source>
        <dbReference type="ARBA" id="ARBA00012590"/>
    </source>
</evidence>
<feature type="chain" id="PRO_5042290007" description="Endo-1,4-beta-xylanase" evidence="13">
    <location>
        <begin position="17"/>
        <end position="283"/>
    </location>
</feature>
<feature type="active site" description="Nucleophile" evidence="11">
    <location>
        <position position="112"/>
    </location>
</feature>
<dbReference type="Pfam" id="PF00457">
    <property type="entry name" value="Glyco_hydro_11"/>
    <property type="match status" value="1"/>
</dbReference>
<evidence type="ECO:0000313" key="16">
    <source>
        <dbReference type="EMBL" id="KAJ7622299.1"/>
    </source>
</evidence>
<dbReference type="SUPFAM" id="SSF49899">
    <property type="entry name" value="Concanavalin A-like lectins/glucanases"/>
    <property type="match status" value="1"/>
</dbReference>
<keyword evidence="7 11" id="KW-0378">Hydrolase</keyword>
<evidence type="ECO:0000259" key="15">
    <source>
        <dbReference type="PROSITE" id="PS51761"/>
    </source>
</evidence>
<dbReference type="PANTHER" id="PTHR46828:SF2">
    <property type="entry name" value="ENDO-1,4-BETA-XYLANASE A-RELATED"/>
    <property type="match status" value="1"/>
</dbReference>
<organism evidence="16 17">
    <name type="scientific">Roridomyces roridus</name>
    <dbReference type="NCBI Taxonomy" id="1738132"/>
    <lineage>
        <taxon>Eukaryota</taxon>
        <taxon>Fungi</taxon>
        <taxon>Dikarya</taxon>
        <taxon>Basidiomycota</taxon>
        <taxon>Agaricomycotina</taxon>
        <taxon>Agaricomycetes</taxon>
        <taxon>Agaricomycetidae</taxon>
        <taxon>Agaricales</taxon>
        <taxon>Marasmiineae</taxon>
        <taxon>Mycenaceae</taxon>
        <taxon>Roridomyces</taxon>
    </lineage>
</organism>
<protein>
    <recommendedName>
        <fullName evidence="4 11">Endo-1,4-beta-xylanase</fullName>
        <ecNumber evidence="4 11">3.2.1.8</ecNumber>
    </recommendedName>
</protein>
<evidence type="ECO:0000256" key="8">
    <source>
        <dbReference type="ARBA" id="ARBA00023277"/>
    </source>
</evidence>
<feature type="domain" description="GH11" evidence="15">
    <location>
        <begin position="29"/>
        <end position="218"/>
    </location>
</feature>
<evidence type="ECO:0000256" key="6">
    <source>
        <dbReference type="ARBA" id="ARBA00022729"/>
    </source>
</evidence>
<dbReference type="InterPro" id="IPR000254">
    <property type="entry name" value="CBD"/>
</dbReference>
<evidence type="ECO:0000256" key="7">
    <source>
        <dbReference type="ARBA" id="ARBA00022801"/>
    </source>
</evidence>
<comment type="caution">
    <text evidence="16">The sequence shown here is derived from an EMBL/GenBank/DDBJ whole genome shotgun (WGS) entry which is preliminary data.</text>
</comment>
<dbReference type="GO" id="GO:0030248">
    <property type="term" value="F:cellulose binding"/>
    <property type="evidence" value="ECO:0007669"/>
    <property type="project" value="InterPro"/>
</dbReference>
<dbReference type="SMART" id="SM00236">
    <property type="entry name" value="fCBD"/>
    <property type="match status" value="1"/>
</dbReference>
<feature type="signal peptide" evidence="13">
    <location>
        <begin position="1"/>
        <end position="16"/>
    </location>
</feature>
<evidence type="ECO:0000256" key="2">
    <source>
        <dbReference type="ARBA" id="ARBA00004851"/>
    </source>
</evidence>
<dbReference type="PROSITE" id="PS51761">
    <property type="entry name" value="GH11_3"/>
    <property type="match status" value="1"/>
</dbReference>
<keyword evidence="10 11" id="KW-0624">Polysaccharide degradation</keyword>
<dbReference type="InterPro" id="IPR013319">
    <property type="entry name" value="GH11/12"/>
</dbReference>
<dbReference type="AlphaFoldDB" id="A0AAD7BIU4"/>
<name>A0AAD7BIU4_9AGAR</name>
<evidence type="ECO:0000256" key="5">
    <source>
        <dbReference type="ARBA" id="ARBA00022651"/>
    </source>
</evidence>
<comment type="pathway">
    <text evidence="2 11 12">Glycan degradation; xylan degradation.</text>
</comment>
<comment type="similarity">
    <text evidence="3 11 12">Belongs to the glycosyl hydrolase 11 (cellulase G) family.</text>
</comment>
<evidence type="ECO:0000256" key="11">
    <source>
        <dbReference type="PROSITE-ProRule" id="PRU01097"/>
    </source>
</evidence>
<dbReference type="GO" id="GO:0005576">
    <property type="term" value="C:extracellular region"/>
    <property type="evidence" value="ECO:0007669"/>
    <property type="project" value="InterPro"/>
</dbReference>
<reference evidence="16" key="1">
    <citation type="submission" date="2023-03" db="EMBL/GenBank/DDBJ databases">
        <title>Massive genome expansion in bonnet fungi (Mycena s.s.) driven by repeated elements and novel gene families across ecological guilds.</title>
        <authorList>
            <consortium name="Lawrence Berkeley National Laboratory"/>
            <person name="Harder C.B."/>
            <person name="Miyauchi S."/>
            <person name="Viragh M."/>
            <person name="Kuo A."/>
            <person name="Thoen E."/>
            <person name="Andreopoulos B."/>
            <person name="Lu D."/>
            <person name="Skrede I."/>
            <person name="Drula E."/>
            <person name="Henrissat B."/>
            <person name="Morin E."/>
            <person name="Kohler A."/>
            <person name="Barry K."/>
            <person name="LaButti K."/>
            <person name="Morin E."/>
            <person name="Salamov A."/>
            <person name="Lipzen A."/>
            <person name="Mereny Z."/>
            <person name="Hegedus B."/>
            <person name="Baldrian P."/>
            <person name="Stursova M."/>
            <person name="Weitz H."/>
            <person name="Taylor A."/>
            <person name="Grigoriev I.V."/>
            <person name="Nagy L.G."/>
            <person name="Martin F."/>
            <person name="Kauserud H."/>
        </authorList>
    </citation>
    <scope>NUCLEOTIDE SEQUENCE</scope>
    <source>
        <strain evidence="16">9284</strain>
    </source>
</reference>
<dbReference type="SUPFAM" id="SSF57180">
    <property type="entry name" value="Cellulose-binding domain"/>
    <property type="match status" value="1"/>
</dbReference>
<dbReference type="EMBL" id="JARKIF010000015">
    <property type="protein sequence ID" value="KAJ7622299.1"/>
    <property type="molecule type" value="Genomic_DNA"/>
</dbReference>
<evidence type="ECO:0000313" key="17">
    <source>
        <dbReference type="Proteomes" id="UP001221142"/>
    </source>
</evidence>
<accession>A0AAD7BIU4</accession>